<evidence type="ECO:0000313" key="5">
    <source>
        <dbReference type="Proteomes" id="UP000324241"/>
    </source>
</evidence>
<dbReference type="GO" id="GO:0004029">
    <property type="term" value="F:aldehyde dehydrogenase (NAD+) activity"/>
    <property type="evidence" value="ECO:0007669"/>
    <property type="project" value="TreeGrafter"/>
</dbReference>
<reference evidence="3 4" key="1">
    <citation type="submission" date="2019-03" db="EMBL/GenBank/DDBJ databases">
        <title>The genome sequence of a newly discovered highly antifungal drug resistant Aspergillus species, Aspergillus tanneri NIH 1004.</title>
        <authorList>
            <person name="Mounaud S."/>
            <person name="Singh I."/>
            <person name="Joardar V."/>
            <person name="Pakala S."/>
            <person name="Pakala S."/>
            <person name="Venepally P."/>
            <person name="Hoover J."/>
            <person name="Nierman W."/>
            <person name="Chung J."/>
            <person name="Losada L."/>
        </authorList>
    </citation>
    <scope>NUCLEOTIDE SEQUENCE [LARGE SCALE GENOMIC DNA]</scope>
    <source>
        <strain evidence="3 4">NIH1004</strain>
    </source>
</reference>
<reference evidence="2 5" key="2">
    <citation type="submission" date="2019-08" db="EMBL/GenBank/DDBJ databases">
        <title>The genome sequence of a newly discovered highly antifungal drug resistant Aspergillus species, Aspergillus tanneri NIH 1004.</title>
        <authorList>
            <person name="Mounaud S."/>
            <person name="Singh I."/>
            <person name="Joardar V."/>
            <person name="Pakala S."/>
            <person name="Pakala S."/>
            <person name="Venepally P."/>
            <person name="Chung J.K."/>
            <person name="Losada L."/>
            <person name="Nierman W.C."/>
        </authorList>
    </citation>
    <scope>NUCLEOTIDE SEQUENCE [LARGE SCALE GENOMIC DNA]</scope>
    <source>
        <strain evidence="2 5">NIH1004</strain>
    </source>
</reference>
<name>A0A4V3UPA3_9EURO</name>
<dbReference type="Pfam" id="PF01370">
    <property type="entry name" value="Epimerase"/>
    <property type="match status" value="1"/>
</dbReference>
<dbReference type="Gene3D" id="3.40.50.720">
    <property type="entry name" value="NAD(P)-binding Rossmann-like Domain"/>
    <property type="match status" value="1"/>
</dbReference>
<dbReference type="InterPro" id="IPR036291">
    <property type="entry name" value="NAD(P)-bd_dom_sf"/>
</dbReference>
<dbReference type="InterPro" id="IPR001509">
    <property type="entry name" value="Epimerase_deHydtase"/>
</dbReference>
<dbReference type="EMBL" id="QUQM01000001">
    <property type="protein sequence ID" value="KAA8650812.1"/>
    <property type="molecule type" value="Genomic_DNA"/>
</dbReference>
<dbReference type="PANTHER" id="PTHR48079:SF8">
    <property type="entry name" value="NAD(P)-BINDING DOMAIN-CONTAINING PROTEIN"/>
    <property type="match status" value="1"/>
</dbReference>
<dbReference type="VEuPathDB" id="FungiDB:EYZ11_006200"/>
<dbReference type="Proteomes" id="UP000308092">
    <property type="component" value="Unassembled WGS sequence"/>
</dbReference>
<accession>A0A4V3UPA3</accession>
<proteinExistence type="predicted"/>
<dbReference type="RefSeq" id="XP_033430173.1">
    <property type="nucleotide sequence ID" value="XM_033568178.1"/>
</dbReference>
<organism evidence="3 4">
    <name type="scientific">Aspergillus tanneri</name>
    <dbReference type="NCBI Taxonomy" id="1220188"/>
    <lineage>
        <taxon>Eukaryota</taxon>
        <taxon>Fungi</taxon>
        <taxon>Dikarya</taxon>
        <taxon>Ascomycota</taxon>
        <taxon>Pezizomycotina</taxon>
        <taxon>Eurotiomycetes</taxon>
        <taxon>Eurotiomycetidae</taxon>
        <taxon>Eurotiales</taxon>
        <taxon>Aspergillaceae</taxon>
        <taxon>Aspergillus</taxon>
        <taxon>Aspergillus subgen. Circumdati</taxon>
    </lineage>
</organism>
<dbReference type="PANTHER" id="PTHR48079">
    <property type="entry name" value="PROTEIN YEEZ"/>
    <property type="match status" value="1"/>
</dbReference>
<evidence type="ECO:0000313" key="3">
    <source>
        <dbReference type="EMBL" id="THC94324.1"/>
    </source>
</evidence>
<evidence type="ECO:0000313" key="2">
    <source>
        <dbReference type="EMBL" id="KAA8650812.1"/>
    </source>
</evidence>
<protein>
    <recommendedName>
        <fullName evidence="1">NAD-dependent epimerase/dehydratase domain-containing protein</fullName>
    </recommendedName>
</protein>
<dbReference type="GeneID" id="54326203"/>
<comment type="caution">
    <text evidence="3">The sequence shown here is derived from an EMBL/GenBank/DDBJ whole genome shotgun (WGS) entry which is preliminary data.</text>
</comment>
<evidence type="ECO:0000313" key="4">
    <source>
        <dbReference type="Proteomes" id="UP000308092"/>
    </source>
</evidence>
<feature type="domain" description="NAD-dependent epimerase/dehydratase" evidence="1">
    <location>
        <begin position="7"/>
        <end position="242"/>
    </location>
</feature>
<keyword evidence="4" id="KW-1185">Reference proteome</keyword>
<dbReference type="GO" id="GO:0005737">
    <property type="term" value="C:cytoplasm"/>
    <property type="evidence" value="ECO:0007669"/>
    <property type="project" value="TreeGrafter"/>
</dbReference>
<dbReference type="STRING" id="1220188.A0A4V3UPA3"/>
<dbReference type="AlphaFoldDB" id="A0A4V3UPA3"/>
<evidence type="ECO:0000259" key="1">
    <source>
        <dbReference type="Pfam" id="PF01370"/>
    </source>
</evidence>
<dbReference type="EMBL" id="SOSA01000214">
    <property type="protein sequence ID" value="THC94324.1"/>
    <property type="molecule type" value="Genomic_DNA"/>
</dbReference>
<dbReference type="SUPFAM" id="SSF51735">
    <property type="entry name" value="NAD(P)-binding Rossmann-fold domains"/>
    <property type="match status" value="1"/>
</dbReference>
<dbReference type="OrthoDB" id="2130169at2759"/>
<dbReference type="Proteomes" id="UP000324241">
    <property type="component" value="Unassembled WGS sequence"/>
</dbReference>
<sequence>MASTARIFLTGASGYIGGDVLQALRSAHPEYNLTVLLRDDAKVAVISKSYPDVRVVLGDLDSTSLIEEEARQADIIVHAASSSHIKSVEAIARGLARRDGSSPGYWIQVSGASALSISDIVNSTYGQGTDKVFSDVDGANEVRDIIHQNAAKRAIDNFLLNLAGPKTALVLPPIIYGQGRGVIKQRSVQIPELARVAIQTRTAVQVGKGENTWSNVHISDITDIFVKLIEKAVQAEDGNLWNKNGIYFAGNAMVSFKRISQLVAEAVHNLGLADSTSVKELDHDEADRLSAHAGILWGTNAQQNSQRARQVLGWSPKGKSLEEEIPDTVRVEASRLGML</sequence>
<gene>
    <name evidence="2" type="ORF">ATNIH1004_003501</name>
    <name evidence="3" type="ORF">EYZ11_006200</name>
</gene>
<dbReference type="InterPro" id="IPR051783">
    <property type="entry name" value="NAD(P)-dependent_oxidoreduct"/>
</dbReference>